<protein>
    <submittedName>
        <fullName evidence="1">Uncharacterized protein</fullName>
    </submittedName>
</protein>
<dbReference type="Proteomes" id="UP001314170">
    <property type="component" value="Unassembled WGS sequence"/>
</dbReference>
<comment type="caution">
    <text evidence="1">The sequence shown here is derived from an EMBL/GenBank/DDBJ whole genome shotgun (WGS) entry which is preliminary data.</text>
</comment>
<reference evidence="1 2" key="1">
    <citation type="submission" date="2024-01" db="EMBL/GenBank/DDBJ databases">
        <authorList>
            <person name="Waweru B."/>
        </authorList>
    </citation>
    <scope>NUCLEOTIDE SEQUENCE [LARGE SCALE GENOMIC DNA]</scope>
</reference>
<organism evidence="1 2">
    <name type="scientific">Dovyalis caffra</name>
    <dbReference type="NCBI Taxonomy" id="77055"/>
    <lineage>
        <taxon>Eukaryota</taxon>
        <taxon>Viridiplantae</taxon>
        <taxon>Streptophyta</taxon>
        <taxon>Embryophyta</taxon>
        <taxon>Tracheophyta</taxon>
        <taxon>Spermatophyta</taxon>
        <taxon>Magnoliopsida</taxon>
        <taxon>eudicotyledons</taxon>
        <taxon>Gunneridae</taxon>
        <taxon>Pentapetalae</taxon>
        <taxon>rosids</taxon>
        <taxon>fabids</taxon>
        <taxon>Malpighiales</taxon>
        <taxon>Salicaceae</taxon>
        <taxon>Flacourtieae</taxon>
        <taxon>Dovyalis</taxon>
    </lineage>
</organism>
<evidence type="ECO:0000313" key="1">
    <source>
        <dbReference type="EMBL" id="CAK7352606.1"/>
    </source>
</evidence>
<dbReference type="EMBL" id="CAWUPB010001194">
    <property type="protein sequence ID" value="CAK7352606.1"/>
    <property type="molecule type" value="Genomic_DNA"/>
</dbReference>
<sequence length="147" mass="16465">MVTAIEVNAKFEAFRLEAKVGKKSMDERLDNIEERLDSGLAVIDDKFDSKFTSNRVSIERLLKIVFGKQFAITTTDKSFPQTHGVVVVQNNQLAILPIQKGSKSTYKTLLLILQKIDDLANDDNEDTSPLSIVRRILVASKVENAKN</sequence>
<accession>A0AAV1SJL4</accession>
<proteinExistence type="predicted"/>
<dbReference type="AlphaFoldDB" id="A0AAV1SJL4"/>
<keyword evidence="2" id="KW-1185">Reference proteome</keyword>
<gene>
    <name evidence="1" type="ORF">DCAF_LOCUS24308</name>
</gene>
<name>A0AAV1SJL4_9ROSI</name>
<evidence type="ECO:0000313" key="2">
    <source>
        <dbReference type="Proteomes" id="UP001314170"/>
    </source>
</evidence>